<keyword evidence="2" id="KW-1185">Reference proteome</keyword>
<name>A0A5J5JU27_9ACTN</name>
<dbReference type="RefSeq" id="WP_150938309.1">
    <property type="nucleotide sequence ID" value="NZ_VYTZ01000014.1"/>
</dbReference>
<proteinExistence type="predicted"/>
<gene>
    <name evidence="1" type="ORF">F5972_30075</name>
</gene>
<sequence length="138" mass="15158">MAKPSVSIIGSFRKHYAEILSAVKEFEAVGMIVNSPAVSRIVNPGEEYVRFESDPPHSLDHHIQSITLEKILASDFVYVVAPGGYVGRTTCYELGRVHERGVSVYFSEPVRDLPIEILPGAVLQPAVLASMMLRLYGA</sequence>
<reference evidence="1 2" key="1">
    <citation type="submission" date="2019-09" db="EMBL/GenBank/DDBJ databases">
        <title>Screening of Novel Bioactive Compounds from Soil-Associated.</title>
        <authorList>
            <person name="Gong X."/>
        </authorList>
    </citation>
    <scope>NUCLEOTIDE SEQUENCE [LARGE SCALE GENOMIC DNA]</scope>
    <source>
        <strain evidence="1 2">Gxj-6</strain>
    </source>
</reference>
<protein>
    <recommendedName>
        <fullName evidence="3">MazG nucleotide pyrophosphohydrolase</fullName>
    </recommendedName>
</protein>
<evidence type="ECO:0008006" key="3">
    <source>
        <dbReference type="Google" id="ProtNLM"/>
    </source>
</evidence>
<dbReference type="AlphaFoldDB" id="A0A5J5JU27"/>
<evidence type="ECO:0000313" key="1">
    <source>
        <dbReference type="EMBL" id="KAA9374851.1"/>
    </source>
</evidence>
<dbReference type="Proteomes" id="UP000327011">
    <property type="component" value="Unassembled WGS sequence"/>
</dbReference>
<organism evidence="1 2">
    <name type="scientific">Microbispora cellulosiformans</name>
    <dbReference type="NCBI Taxonomy" id="2614688"/>
    <lineage>
        <taxon>Bacteria</taxon>
        <taxon>Bacillati</taxon>
        <taxon>Actinomycetota</taxon>
        <taxon>Actinomycetes</taxon>
        <taxon>Streptosporangiales</taxon>
        <taxon>Streptosporangiaceae</taxon>
        <taxon>Microbispora</taxon>
    </lineage>
</organism>
<dbReference type="EMBL" id="VYTZ01000014">
    <property type="protein sequence ID" value="KAA9374851.1"/>
    <property type="molecule type" value="Genomic_DNA"/>
</dbReference>
<accession>A0A5J5JU27</accession>
<comment type="caution">
    <text evidence="1">The sequence shown here is derived from an EMBL/GenBank/DDBJ whole genome shotgun (WGS) entry which is preliminary data.</text>
</comment>
<evidence type="ECO:0000313" key="2">
    <source>
        <dbReference type="Proteomes" id="UP000327011"/>
    </source>
</evidence>